<evidence type="ECO:0000256" key="7">
    <source>
        <dbReference type="ARBA" id="ARBA00022816"/>
    </source>
</evidence>
<evidence type="ECO:0000256" key="12">
    <source>
        <dbReference type="ARBA" id="ARBA00023242"/>
    </source>
</evidence>
<evidence type="ECO:0000259" key="16">
    <source>
        <dbReference type="PROSITE" id="PS50102"/>
    </source>
</evidence>
<dbReference type="PRINTS" id="PR01738">
    <property type="entry name" value="RNABINDINGM8"/>
</dbReference>
<comment type="subcellular location">
    <subcellularLocation>
        <location evidence="2">Cytoplasm</location>
    </subcellularLocation>
    <subcellularLocation>
        <location evidence="1">Nucleus</location>
    </subcellularLocation>
</comment>
<dbReference type="GO" id="GO:0008380">
    <property type="term" value="P:RNA splicing"/>
    <property type="evidence" value="ECO:0007669"/>
    <property type="project" value="UniProtKB-KW"/>
</dbReference>
<dbReference type="FunFam" id="3.30.70.330:FF:000525">
    <property type="entry name" value="RNA-binding protein 8A"/>
    <property type="match status" value="1"/>
</dbReference>
<dbReference type="OrthoDB" id="15688at2759"/>
<dbReference type="GO" id="GO:0006417">
    <property type="term" value="P:regulation of translation"/>
    <property type="evidence" value="ECO:0007669"/>
    <property type="project" value="UniProtKB-KW"/>
</dbReference>
<evidence type="ECO:0000256" key="2">
    <source>
        <dbReference type="ARBA" id="ARBA00004496"/>
    </source>
</evidence>
<reference evidence="17 18" key="1">
    <citation type="journal article" date="2013" name="BMC Genomics">
        <title>The miniature genome of a carnivorous plant Genlisea aurea contains a low number of genes and short non-coding sequences.</title>
        <authorList>
            <person name="Leushkin E.V."/>
            <person name="Sutormin R.A."/>
            <person name="Nabieva E.R."/>
            <person name="Penin A.A."/>
            <person name="Kondrashov A.S."/>
            <person name="Logacheva M.D."/>
        </authorList>
    </citation>
    <scope>NUCLEOTIDE SEQUENCE [LARGE SCALE GENOMIC DNA]</scope>
</reference>
<accession>S8DGH0</accession>
<dbReference type="InterPro" id="IPR035979">
    <property type="entry name" value="RBD_domain_sf"/>
</dbReference>
<feature type="domain" description="RRM" evidence="16">
    <location>
        <begin position="95"/>
        <end position="185"/>
    </location>
</feature>
<dbReference type="Proteomes" id="UP000015453">
    <property type="component" value="Unassembled WGS sequence"/>
</dbReference>
<dbReference type="GO" id="GO:0005737">
    <property type="term" value="C:cytoplasm"/>
    <property type="evidence" value="ECO:0007669"/>
    <property type="project" value="UniProtKB-SubCell"/>
</dbReference>
<keyword evidence="6" id="KW-0507">mRNA processing</keyword>
<dbReference type="Gene3D" id="3.30.70.330">
    <property type="match status" value="1"/>
</dbReference>
<keyword evidence="8" id="KW-0810">Translation regulation</keyword>
<evidence type="ECO:0000256" key="14">
    <source>
        <dbReference type="PROSITE-ProRule" id="PRU00176"/>
    </source>
</evidence>
<evidence type="ECO:0000256" key="13">
    <source>
        <dbReference type="ARBA" id="ARBA00077711"/>
    </source>
</evidence>
<evidence type="ECO:0000313" key="17">
    <source>
        <dbReference type="EMBL" id="EPS61858.1"/>
    </source>
</evidence>
<name>S8DGH0_9LAMI</name>
<keyword evidence="18" id="KW-1185">Reference proteome</keyword>
<comment type="caution">
    <text evidence="17">The sequence shown here is derived from an EMBL/GenBank/DDBJ whole genome shotgun (WGS) entry which is preliminary data.</text>
</comment>
<evidence type="ECO:0000256" key="1">
    <source>
        <dbReference type="ARBA" id="ARBA00004123"/>
    </source>
</evidence>
<dbReference type="CDD" id="cd12324">
    <property type="entry name" value="RRM_RBM8"/>
    <property type="match status" value="1"/>
</dbReference>
<comment type="similarity">
    <text evidence="3">Belongs to the RBM8A family.</text>
</comment>
<evidence type="ECO:0000313" key="18">
    <source>
        <dbReference type="Proteomes" id="UP000015453"/>
    </source>
</evidence>
<dbReference type="GO" id="GO:0000184">
    <property type="term" value="P:nuclear-transcribed mRNA catabolic process, nonsense-mediated decay"/>
    <property type="evidence" value="ECO:0007669"/>
    <property type="project" value="UniProtKB-KW"/>
</dbReference>
<organism evidence="17 18">
    <name type="scientific">Genlisea aurea</name>
    <dbReference type="NCBI Taxonomy" id="192259"/>
    <lineage>
        <taxon>Eukaryota</taxon>
        <taxon>Viridiplantae</taxon>
        <taxon>Streptophyta</taxon>
        <taxon>Embryophyta</taxon>
        <taxon>Tracheophyta</taxon>
        <taxon>Spermatophyta</taxon>
        <taxon>Magnoliopsida</taxon>
        <taxon>eudicotyledons</taxon>
        <taxon>Gunneridae</taxon>
        <taxon>Pentapetalae</taxon>
        <taxon>asterids</taxon>
        <taxon>lamiids</taxon>
        <taxon>Lamiales</taxon>
        <taxon>Lentibulariaceae</taxon>
        <taxon>Genlisea</taxon>
    </lineage>
</organism>
<dbReference type="InterPro" id="IPR000504">
    <property type="entry name" value="RRM_dom"/>
</dbReference>
<evidence type="ECO:0000256" key="5">
    <source>
        <dbReference type="ARBA" id="ARBA00022490"/>
    </source>
</evidence>
<dbReference type="PANTHER" id="PTHR45894">
    <property type="entry name" value="RNA-BINDING PROTEIN 8A"/>
    <property type="match status" value="1"/>
</dbReference>
<proteinExistence type="inferred from homology"/>
<dbReference type="InterPro" id="IPR008111">
    <property type="entry name" value="RNA-bd_8"/>
</dbReference>
<dbReference type="PROSITE" id="PS50102">
    <property type="entry name" value="RRM"/>
    <property type="match status" value="1"/>
</dbReference>
<keyword evidence="7" id="KW-0509">mRNA transport</keyword>
<gene>
    <name evidence="17" type="ORF">M569_12936</name>
</gene>
<dbReference type="InterPro" id="IPR012677">
    <property type="entry name" value="Nucleotide-bd_a/b_plait_sf"/>
</dbReference>
<keyword evidence="9 14" id="KW-0694">RNA-binding</keyword>
<sequence length="211" mass="23307">MANAEAEAVDFEPEEDDLMDEDVGEGSPSGAGGVSVHRLKSAITGGGSAAAPKKKGRGFRDEAAAEADRNARLTARFDSLDSEGGPGPERSIEGWIILVTGVHEEAQEDDLQNVFAECGEIKNLHLNLDRRTGFVKSCIEIFMNMTLQGYALIEYENFAEAKKAIDSLNGSELLTQIINVDWAFSKGPFRRRNLRRRSPRAHRSRSPRRRF</sequence>
<dbReference type="AlphaFoldDB" id="S8DGH0"/>
<protein>
    <recommendedName>
        <fullName evidence="13">RNA-binding protein 8A</fullName>
    </recommendedName>
</protein>
<evidence type="ECO:0000256" key="9">
    <source>
        <dbReference type="ARBA" id="ARBA00022884"/>
    </source>
</evidence>
<dbReference type="GO" id="GO:0003729">
    <property type="term" value="F:mRNA binding"/>
    <property type="evidence" value="ECO:0007669"/>
    <property type="project" value="InterPro"/>
</dbReference>
<evidence type="ECO:0000256" key="15">
    <source>
        <dbReference type="SAM" id="MobiDB-lite"/>
    </source>
</evidence>
<keyword evidence="11" id="KW-0508">mRNA splicing</keyword>
<dbReference type="GO" id="GO:0051028">
    <property type="term" value="P:mRNA transport"/>
    <property type="evidence" value="ECO:0007669"/>
    <property type="project" value="UniProtKB-KW"/>
</dbReference>
<dbReference type="EMBL" id="AUSU01006551">
    <property type="protein sequence ID" value="EPS61858.1"/>
    <property type="molecule type" value="Genomic_DNA"/>
</dbReference>
<evidence type="ECO:0000256" key="8">
    <source>
        <dbReference type="ARBA" id="ARBA00022845"/>
    </source>
</evidence>
<dbReference type="Pfam" id="PF00076">
    <property type="entry name" value="RRM_1"/>
    <property type="match status" value="1"/>
</dbReference>
<feature type="region of interest" description="Disordered" evidence="15">
    <location>
        <begin position="1"/>
        <end position="65"/>
    </location>
</feature>
<evidence type="ECO:0000256" key="4">
    <source>
        <dbReference type="ARBA" id="ARBA00022448"/>
    </source>
</evidence>
<dbReference type="GO" id="GO:0006397">
    <property type="term" value="P:mRNA processing"/>
    <property type="evidence" value="ECO:0007669"/>
    <property type="project" value="UniProtKB-KW"/>
</dbReference>
<dbReference type="InterPro" id="IPR033744">
    <property type="entry name" value="RRM_RBM8"/>
</dbReference>
<keyword evidence="4" id="KW-0813">Transport</keyword>
<keyword evidence="10" id="KW-0866">Nonsense-mediated mRNA decay</keyword>
<feature type="compositionally biased region" description="Acidic residues" evidence="15">
    <location>
        <begin position="7"/>
        <end position="24"/>
    </location>
</feature>
<evidence type="ECO:0000256" key="6">
    <source>
        <dbReference type="ARBA" id="ARBA00022664"/>
    </source>
</evidence>
<keyword evidence="5" id="KW-0963">Cytoplasm</keyword>
<dbReference type="GO" id="GO:0005634">
    <property type="term" value="C:nucleus"/>
    <property type="evidence" value="ECO:0007669"/>
    <property type="project" value="UniProtKB-SubCell"/>
</dbReference>
<dbReference type="SUPFAM" id="SSF54928">
    <property type="entry name" value="RNA-binding domain, RBD"/>
    <property type="match status" value="1"/>
</dbReference>
<evidence type="ECO:0000256" key="10">
    <source>
        <dbReference type="ARBA" id="ARBA00023161"/>
    </source>
</evidence>
<evidence type="ECO:0000256" key="11">
    <source>
        <dbReference type="ARBA" id="ARBA00023187"/>
    </source>
</evidence>
<keyword evidence="12" id="KW-0539">Nucleus</keyword>
<evidence type="ECO:0000256" key="3">
    <source>
        <dbReference type="ARBA" id="ARBA00007987"/>
    </source>
</evidence>
<dbReference type="SMART" id="SM00360">
    <property type="entry name" value="RRM"/>
    <property type="match status" value="1"/>
</dbReference>